<dbReference type="Pfam" id="PF22725">
    <property type="entry name" value="GFO_IDH_MocA_C3"/>
    <property type="match status" value="1"/>
</dbReference>
<feature type="domain" description="Gfo/Idh/MocA-like oxidoreductase N-terminal" evidence="3">
    <location>
        <begin position="6"/>
        <end position="121"/>
    </location>
</feature>
<evidence type="ECO:0000313" key="6">
    <source>
        <dbReference type="Proteomes" id="UP001172082"/>
    </source>
</evidence>
<name>A0ABT8KMP1_9BACT</name>
<dbReference type="InterPro" id="IPR000683">
    <property type="entry name" value="Gfo/Idh/MocA-like_OxRdtase_N"/>
</dbReference>
<dbReference type="RefSeq" id="WP_346752005.1">
    <property type="nucleotide sequence ID" value="NZ_JAUJEA010000003.1"/>
</dbReference>
<organism evidence="5 6">
    <name type="scientific">Splendidivirga corallicola</name>
    <dbReference type="NCBI Taxonomy" id="3051826"/>
    <lineage>
        <taxon>Bacteria</taxon>
        <taxon>Pseudomonadati</taxon>
        <taxon>Bacteroidota</taxon>
        <taxon>Cytophagia</taxon>
        <taxon>Cytophagales</taxon>
        <taxon>Splendidivirgaceae</taxon>
        <taxon>Splendidivirga</taxon>
    </lineage>
</organism>
<dbReference type="SUPFAM" id="SSF55347">
    <property type="entry name" value="Glyceraldehyde-3-phosphate dehydrogenase-like, C-terminal domain"/>
    <property type="match status" value="1"/>
</dbReference>
<dbReference type="Gene3D" id="3.30.360.10">
    <property type="entry name" value="Dihydrodipicolinate Reductase, domain 2"/>
    <property type="match status" value="1"/>
</dbReference>
<protein>
    <submittedName>
        <fullName evidence="5">Gfo/Idh/MocA family oxidoreductase</fullName>
    </submittedName>
</protein>
<dbReference type="SUPFAM" id="SSF51735">
    <property type="entry name" value="NAD(P)-binding Rossmann-fold domains"/>
    <property type="match status" value="1"/>
</dbReference>
<dbReference type="PANTHER" id="PTHR22604">
    <property type="entry name" value="OXIDOREDUCTASES"/>
    <property type="match status" value="1"/>
</dbReference>
<proteinExistence type="inferred from homology"/>
<dbReference type="Pfam" id="PF01408">
    <property type="entry name" value="GFO_IDH_MocA"/>
    <property type="match status" value="1"/>
</dbReference>
<dbReference type="InterPro" id="IPR036291">
    <property type="entry name" value="NAD(P)-bd_dom_sf"/>
</dbReference>
<sequence>MKKIYKWGIIGPGNIAHKFAQDLQHIANAQLLGVASRSTDRARDFAKQYGATKYYSNYEHLCEDPDIDIVYIATPHAMHHENTLSCLARGKAVLCEKPLAMNLRQVEEMVEMASKKNVFLMEAIWTRFLPGIIKLQEVLESGRIGDVLSIKADFGYNWPFDPKSRVYNPDLGGGSLLDIGIYPLFLSLFLLGQPWEIKSKAKLASTQVDADCEMELIYLNKNQRAHLFSSVIKETKLEAVIEGSNGNIKIPGPWFKPESLIINAKNEPEEILKFEYTDNGYSYEAIEAMNCLDQNKQESELLPWSFSLTLMKMMDEIRNQCQIRYPKYD</sequence>
<gene>
    <name evidence="5" type="ORF">QQ008_11420</name>
</gene>
<evidence type="ECO:0000259" key="4">
    <source>
        <dbReference type="Pfam" id="PF22725"/>
    </source>
</evidence>
<dbReference type="PANTHER" id="PTHR22604:SF105">
    <property type="entry name" value="TRANS-1,2-DIHYDROBENZENE-1,2-DIOL DEHYDROGENASE"/>
    <property type="match status" value="1"/>
</dbReference>
<reference evidence="5" key="1">
    <citation type="submission" date="2023-06" db="EMBL/GenBank/DDBJ databases">
        <title>Genomic of Parafulvivirga corallium.</title>
        <authorList>
            <person name="Wang G."/>
        </authorList>
    </citation>
    <scope>NUCLEOTIDE SEQUENCE</scope>
    <source>
        <strain evidence="5">BMA10</strain>
    </source>
</reference>
<dbReference type="Gene3D" id="3.40.50.720">
    <property type="entry name" value="NAD(P)-binding Rossmann-like Domain"/>
    <property type="match status" value="1"/>
</dbReference>
<evidence type="ECO:0000259" key="3">
    <source>
        <dbReference type="Pfam" id="PF01408"/>
    </source>
</evidence>
<feature type="domain" description="GFO/IDH/MocA-like oxidoreductase" evidence="4">
    <location>
        <begin position="134"/>
        <end position="248"/>
    </location>
</feature>
<dbReference type="Proteomes" id="UP001172082">
    <property type="component" value="Unassembled WGS sequence"/>
</dbReference>
<comment type="caution">
    <text evidence="5">The sequence shown here is derived from an EMBL/GenBank/DDBJ whole genome shotgun (WGS) entry which is preliminary data.</text>
</comment>
<keyword evidence="6" id="KW-1185">Reference proteome</keyword>
<evidence type="ECO:0000256" key="1">
    <source>
        <dbReference type="ARBA" id="ARBA00010928"/>
    </source>
</evidence>
<dbReference type="InterPro" id="IPR055170">
    <property type="entry name" value="GFO_IDH_MocA-like_dom"/>
</dbReference>
<evidence type="ECO:0000313" key="5">
    <source>
        <dbReference type="EMBL" id="MDN5201981.1"/>
    </source>
</evidence>
<dbReference type="EMBL" id="JAUJEA010000003">
    <property type="protein sequence ID" value="MDN5201981.1"/>
    <property type="molecule type" value="Genomic_DNA"/>
</dbReference>
<keyword evidence="2" id="KW-0560">Oxidoreductase</keyword>
<dbReference type="InterPro" id="IPR050984">
    <property type="entry name" value="Gfo/Idh/MocA_domain"/>
</dbReference>
<comment type="similarity">
    <text evidence="1">Belongs to the Gfo/Idh/MocA family.</text>
</comment>
<evidence type="ECO:0000256" key="2">
    <source>
        <dbReference type="ARBA" id="ARBA00023002"/>
    </source>
</evidence>
<accession>A0ABT8KMP1</accession>